<feature type="transmembrane region" description="Helical" evidence="2">
    <location>
        <begin position="106"/>
        <end position="128"/>
    </location>
</feature>
<feature type="transmembrane region" description="Helical" evidence="2">
    <location>
        <begin position="78"/>
        <end position="99"/>
    </location>
</feature>
<dbReference type="EMBL" id="RCZC01000003">
    <property type="protein sequence ID" value="TPG53104.1"/>
    <property type="molecule type" value="Genomic_DNA"/>
</dbReference>
<dbReference type="Proteomes" id="UP000319931">
    <property type="component" value="Unassembled WGS sequence"/>
</dbReference>
<evidence type="ECO:0000313" key="3">
    <source>
        <dbReference type="EMBL" id="TPG53104.1"/>
    </source>
</evidence>
<dbReference type="OrthoDB" id="7188556at2"/>
<keyword evidence="2" id="KW-0472">Membrane</keyword>
<keyword evidence="2" id="KW-1133">Transmembrane helix</keyword>
<keyword evidence="4" id="KW-1185">Reference proteome</keyword>
<proteinExistence type="predicted"/>
<dbReference type="RefSeq" id="WP_140851011.1">
    <property type="nucleotide sequence ID" value="NZ_RCZC01000003.1"/>
</dbReference>
<evidence type="ECO:0000313" key="4">
    <source>
        <dbReference type="Proteomes" id="UP000319931"/>
    </source>
</evidence>
<reference evidence="3 4" key="1">
    <citation type="journal article" date="2019" name="Environ. Microbiol.">
        <title>Species interactions and distinct microbial communities in high Arctic permafrost affected cryosols are associated with the CH4 and CO2 gas fluxes.</title>
        <authorList>
            <person name="Altshuler I."/>
            <person name="Hamel J."/>
            <person name="Turney S."/>
            <person name="Magnuson E."/>
            <person name="Levesque R."/>
            <person name="Greer C."/>
            <person name="Whyte L.G."/>
        </authorList>
    </citation>
    <scope>NUCLEOTIDE SEQUENCE [LARGE SCALE GENOMIC DNA]</scope>
    <source>
        <strain evidence="3 4">E6.1</strain>
    </source>
</reference>
<evidence type="ECO:0000256" key="1">
    <source>
        <dbReference type="SAM" id="MobiDB-lite"/>
    </source>
</evidence>
<protein>
    <submittedName>
        <fullName evidence="3">Uncharacterized protein</fullName>
    </submittedName>
</protein>
<feature type="transmembrane region" description="Helical" evidence="2">
    <location>
        <begin position="27"/>
        <end position="46"/>
    </location>
</feature>
<accession>A0A502FUH7</accession>
<feature type="transmembrane region" description="Helical" evidence="2">
    <location>
        <begin position="53"/>
        <end position="72"/>
    </location>
</feature>
<keyword evidence="2" id="KW-0812">Transmembrane</keyword>
<comment type="caution">
    <text evidence="3">The sequence shown here is derived from an EMBL/GenBank/DDBJ whole genome shotgun (WGS) entry which is preliminary data.</text>
</comment>
<feature type="region of interest" description="Disordered" evidence="1">
    <location>
        <begin position="133"/>
        <end position="152"/>
    </location>
</feature>
<sequence length="152" mass="16381">MILLAFLLATLLTCGFALIRGGAPERLIAVTFLVGAVASVLVSIHAKPMPGGFQLGIFCVDVVMLFAIGGVMLKADRYWPIAVAALQFLSVLGHLIKLLDPNVVTVLYWIANAFWAVPQIVILAIATVRHSHRARRPGGDPAWANPSRSTKR</sequence>
<gene>
    <name evidence="3" type="ORF">EAH76_14240</name>
</gene>
<dbReference type="AlphaFoldDB" id="A0A502FUH7"/>
<name>A0A502FUH7_9SPHN</name>
<evidence type="ECO:0000256" key="2">
    <source>
        <dbReference type="SAM" id="Phobius"/>
    </source>
</evidence>
<organism evidence="3 4">
    <name type="scientific">Sphingomonas glacialis</name>
    <dbReference type="NCBI Taxonomy" id="658225"/>
    <lineage>
        <taxon>Bacteria</taxon>
        <taxon>Pseudomonadati</taxon>
        <taxon>Pseudomonadota</taxon>
        <taxon>Alphaproteobacteria</taxon>
        <taxon>Sphingomonadales</taxon>
        <taxon>Sphingomonadaceae</taxon>
        <taxon>Sphingomonas</taxon>
    </lineage>
</organism>